<reference evidence="1 2" key="1">
    <citation type="submission" date="2024-02" db="EMBL/GenBank/DDBJ databases">
        <authorList>
            <person name="Vignale AGUSTIN F."/>
            <person name="Sosa J E."/>
            <person name="Modenutti C."/>
        </authorList>
    </citation>
    <scope>NUCLEOTIDE SEQUENCE [LARGE SCALE GENOMIC DNA]</scope>
</reference>
<sequence length="736" mass="83400">MDFSVKWKSLWPISSVFLPPLLLSPTKIEPLIFNPSPTTFTQLFSSPYLSPLLLPPFPNLSLTRFLQTCTVDSFLLPSTRTSIATQFGPQVPDPSPLLHNRIQLLRCHGIASVVAFFPTSDNSDQVGFVILPVKDTQLDVRALGDSGDVFVAETKLNQRILRLLVNPVADFDFLCSSSESGEFFLFDLDSCCKTRGLIKRFLGKKLRILWSDFVDLEKGQWLSCEFSWHPRILIVAHSSNVFLVDSRSEGCSVTPLMKIYRLVMGNPMRSDQFVALARAGSDGFYFTMASNYLLILCDVRKPLSLSGRGCNCGSCLVSEKFPKDALPEWIDWRQKNEIVLGFGILDKNLSVQLYEPDSFGGFLVIRRMSSGKLELQTYCAAWEFLNNSEAHKGSSLHFEDSLLYSVDDEEYNFPKKFQYLKCDYLEGSLKDNLAKVLVNKFRKLGECPGGKDSSESDFHQHICQKSKAYGFTKLRSSPAIYDVLKYINSPTIIHDTALKSIWAGLPISILRSAFSTYFDLLEVLMNHKKVTPEFLDILNQGQLPPFPLRKPSCRSSKWSHKMQPSDALVRPIVPIRVLIILRKLYEAEEIDGLSANTELELHCNKVMQVANEVDASTSGSGLHNEHVVSLADDTEETCYVSQNEKFYSLHEPVVFSGKLSTIDPTPRSSRCENERFTTLIFKKHQELVSNSKMKMGGLELFDKWCPSELKFNDRAMNFGLKELKTYKLLMRHDKKF</sequence>
<organism evidence="1 2">
    <name type="scientific">Ilex paraguariensis</name>
    <name type="common">yerba mate</name>
    <dbReference type="NCBI Taxonomy" id="185542"/>
    <lineage>
        <taxon>Eukaryota</taxon>
        <taxon>Viridiplantae</taxon>
        <taxon>Streptophyta</taxon>
        <taxon>Embryophyta</taxon>
        <taxon>Tracheophyta</taxon>
        <taxon>Spermatophyta</taxon>
        <taxon>Magnoliopsida</taxon>
        <taxon>eudicotyledons</taxon>
        <taxon>Gunneridae</taxon>
        <taxon>Pentapetalae</taxon>
        <taxon>asterids</taxon>
        <taxon>campanulids</taxon>
        <taxon>Aquifoliales</taxon>
        <taxon>Aquifoliaceae</taxon>
        <taxon>Ilex</taxon>
    </lineage>
</organism>
<protein>
    <submittedName>
        <fullName evidence="1">Uncharacterized protein</fullName>
    </submittedName>
</protein>
<name>A0ABC8RX27_9AQUA</name>
<keyword evidence="2" id="KW-1185">Reference proteome</keyword>
<comment type="caution">
    <text evidence="1">The sequence shown here is derived from an EMBL/GenBank/DDBJ whole genome shotgun (WGS) entry which is preliminary data.</text>
</comment>
<evidence type="ECO:0000313" key="2">
    <source>
        <dbReference type="Proteomes" id="UP001642360"/>
    </source>
</evidence>
<accession>A0ABC8RX27</accession>
<dbReference type="InterPro" id="IPR038801">
    <property type="entry name" value="TAF1C"/>
</dbReference>
<proteinExistence type="predicted"/>
<gene>
    <name evidence="1" type="ORF">ILEXP_LOCUS16038</name>
</gene>
<evidence type="ECO:0000313" key="1">
    <source>
        <dbReference type="EMBL" id="CAK9148110.1"/>
    </source>
</evidence>
<dbReference type="Proteomes" id="UP001642360">
    <property type="component" value="Unassembled WGS sequence"/>
</dbReference>
<dbReference type="AlphaFoldDB" id="A0ABC8RX27"/>
<dbReference type="PANTHER" id="PTHR15319">
    <property type="entry name" value="TATA BOX-BINDING PROTEIN ASSOCIATED FACTOR RNA POLYMERASE I SUBUNIT C"/>
    <property type="match status" value="1"/>
</dbReference>
<dbReference type="PANTHER" id="PTHR15319:SF1">
    <property type="entry name" value="TATA BOX-BINDING PROTEIN-ASSOCIATED FACTOR RNA POLYMERASE I SUBUNIT C"/>
    <property type="match status" value="1"/>
</dbReference>
<dbReference type="EMBL" id="CAUOFW020001725">
    <property type="protein sequence ID" value="CAK9148110.1"/>
    <property type="molecule type" value="Genomic_DNA"/>
</dbReference>